<keyword evidence="2" id="KW-0723">Serine/threonine-protein kinase</keyword>
<keyword evidence="5" id="KW-0418">Kinase</keyword>
<dbReference type="PROSITE" id="PS50011">
    <property type="entry name" value="PROTEIN_KINASE_DOM"/>
    <property type="match status" value="1"/>
</dbReference>
<comment type="similarity">
    <text evidence="1">Belongs to the protein kinase superfamily. STE Ser/Thr protein kinase family. MAP kinase kinase kinase subfamily.</text>
</comment>
<evidence type="ECO:0000256" key="5">
    <source>
        <dbReference type="ARBA" id="ARBA00022777"/>
    </source>
</evidence>
<name>A0A835M428_9MAGN</name>
<dbReference type="Gene3D" id="1.10.510.10">
    <property type="entry name" value="Transferase(Phosphotransferase) domain 1"/>
    <property type="match status" value="1"/>
</dbReference>
<dbReference type="PANTHER" id="PTHR48016:SF29">
    <property type="entry name" value="MITOGEN-ACTIVATED PROTEIN KINASE KINASE KINASE 1-RELATED"/>
    <property type="match status" value="1"/>
</dbReference>
<sequence>FYLTHFSFLCHLRDIKCATILVDASGSVKLADFGLAKATKFNDVKSSKGTPFWMAPEVVNRKSHGYGLAADIWSLGCTVLEMLTRQVPYSHLESVSILSAKFRLKYFFSD</sequence>
<reference evidence="8 9" key="1">
    <citation type="submission" date="2020-10" db="EMBL/GenBank/DDBJ databases">
        <title>The Coptis chinensis genome and diversification of protoberbering-type alkaloids.</title>
        <authorList>
            <person name="Wang B."/>
            <person name="Shu S."/>
            <person name="Song C."/>
            <person name="Liu Y."/>
        </authorList>
    </citation>
    <scope>NUCLEOTIDE SEQUENCE [LARGE SCALE GENOMIC DNA]</scope>
    <source>
        <strain evidence="8">HL-2020</strain>
        <tissue evidence="8">Leaf</tissue>
    </source>
</reference>
<evidence type="ECO:0000313" key="9">
    <source>
        <dbReference type="Proteomes" id="UP000631114"/>
    </source>
</evidence>
<gene>
    <name evidence="8" type="ORF">IFM89_019550</name>
</gene>
<evidence type="ECO:0000256" key="6">
    <source>
        <dbReference type="ARBA" id="ARBA00022840"/>
    </source>
</evidence>
<dbReference type="EMBL" id="JADFTS010000004">
    <property type="protein sequence ID" value="KAF9609986.1"/>
    <property type="molecule type" value="Genomic_DNA"/>
</dbReference>
<organism evidence="8 9">
    <name type="scientific">Coptis chinensis</name>
    <dbReference type="NCBI Taxonomy" id="261450"/>
    <lineage>
        <taxon>Eukaryota</taxon>
        <taxon>Viridiplantae</taxon>
        <taxon>Streptophyta</taxon>
        <taxon>Embryophyta</taxon>
        <taxon>Tracheophyta</taxon>
        <taxon>Spermatophyta</taxon>
        <taxon>Magnoliopsida</taxon>
        <taxon>Ranunculales</taxon>
        <taxon>Ranunculaceae</taxon>
        <taxon>Coptidoideae</taxon>
        <taxon>Coptis</taxon>
    </lineage>
</organism>
<evidence type="ECO:0000313" key="8">
    <source>
        <dbReference type="EMBL" id="KAF9609986.1"/>
    </source>
</evidence>
<dbReference type="InterPro" id="IPR000719">
    <property type="entry name" value="Prot_kinase_dom"/>
</dbReference>
<keyword evidence="4" id="KW-0547">Nucleotide-binding</keyword>
<dbReference type="InterPro" id="IPR011009">
    <property type="entry name" value="Kinase-like_dom_sf"/>
</dbReference>
<feature type="domain" description="Protein kinase" evidence="7">
    <location>
        <begin position="1"/>
        <end position="110"/>
    </location>
</feature>
<dbReference type="GO" id="GO:0005524">
    <property type="term" value="F:ATP binding"/>
    <property type="evidence" value="ECO:0007669"/>
    <property type="project" value="UniProtKB-KW"/>
</dbReference>
<dbReference type="InterPro" id="IPR050538">
    <property type="entry name" value="MAP_kinase_kinase_kinase"/>
</dbReference>
<evidence type="ECO:0000256" key="1">
    <source>
        <dbReference type="ARBA" id="ARBA00006529"/>
    </source>
</evidence>
<dbReference type="GO" id="GO:0004709">
    <property type="term" value="F:MAP kinase kinase kinase activity"/>
    <property type="evidence" value="ECO:0007669"/>
    <property type="project" value="TreeGrafter"/>
</dbReference>
<keyword evidence="9" id="KW-1185">Reference proteome</keyword>
<dbReference type="Pfam" id="PF00069">
    <property type="entry name" value="Pkinase"/>
    <property type="match status" value="1"/>
</dbReference>
<dbReference type="SUPFAM" id="SSF56112">
    <property type="entry name" value="Protein kinase-like (PK-like)"/>
    <property type="match status" value="1"/>
</dbReference>
<dbReference type="GO" id="GO:0005737">
    <property type="term" value="C:cytoplasm"/>
    <property type="evidence" value="ECO:0007669"/>
    <property type="project" value="TreeGrafter"/>
</dbReference>
<proteinExistence type="inferred from homology"/>
<dbReference type="Proteomes" id="UP000631114">
    <property type="component" value="Unassembled WGS sequence"/>
</dbReference>
<protein>
    <recommendedName>
        <fullName evidence="7">Protein kinase domain-containing protein</fullName>
    </recommendedName>
</protein>
<evidence type="ECO:0000256" key="3">
    <source>
        <dbReference type="ARBA" id="ARBA00022679"/>
    </source>
</evidence>
<dbReference type="PANTHER" id="PTHR48016">
    <property type="entry name" value="MAP KINASE KINASE KINASE SSK2-RELATED-RELATED"/>
    <property type="match status" value="1"/>
</dbReference>
<comment type="caution">
    <text evidence="8">The sequence shown here is derived from an EMBL/GenBank/DDBJ whole genome shotgun (WGS) entry which is preliminary data.</text>
</comment>
<evidence type="ECO:0000259" key="7">
    <source>
        <dbReference type="PROSITE" id="PS50011"/>
    </source>
</evidence>
<evidence type="ECO:0000256" key="2">
    <source>
        <dbReference type="ARBA" id="ARBA00022527"/>
    </source>
</evidence>
<dbReference type="AlphaFoldDB" id="A0A835M428"/>
<dbReference type="OrthoDB" id="266718at2759"/>
<keyword evidence="6" id="KW-0067">ATP-binding</keyword>
<keyword evidence="3" id="KW-0808">Transferase</keyword>
<dbReference type="SMART" id="SM00220">
    <property type="entry name" value="S_TKc"/>
    <property type="match status" value="1"/>
</dbReference>
<accession>A0A835M428</accession>
<feature type="non-terminal residue" evidence="8">
    <location>
        <position position="110"/>
    </location>
</feature>
<evidence type="ECO:0000256" key="4">
    <source>
        <dbReference type="ARBA" id="ARBA00022741"/>
    </source>
</evidence>